<feature type="coiled-coil region" evidence="1">
    <location>
        <begin position="11"/>
        <end position="62"/>
    </location>
</feature>
<feature type="non-terminal residue" evidence="3">
    <location>
        <position position="358"/>
    </location>
</feature>
<accession>X1T513</accession>
<evidence type="ECO:0000256" key="1">
    <source>
        <dbReference type="SAM" id="Coils"/>
    </source>
</evidence>
<organism evidence="3">
    <name type="scientific">marine sediment metagenome</name>
    <dbReference type="NCBI Taxonomy" id="412755"/>
    <lineage>
        <taxon>unclassified sequences</taxon>
        <taxon>metagenomes</taxon>
        <taxon>ecological metagenomes</taxon>
    </lineage>
</organism>
<evidence type="ECO:0000256" key="2">
    <source>
        <dbReference type="SAM" id="Phobius"/>
    </source>
</evidence>
<evidence type="ECO:0000313" key="3">
    <source>
        <dbReference type="EMBL" id="GAI82695.1"/>
    </source>
</evidence>
<protein>
    <submittedName>
        <fullName evidence="3">Uncharacterized protein</fullName>
    </submittedName>
</protein>
<name>X1T513_9ZZZZ</name>
<keyword evidence="2" id="KW-1133">Transmembrane helix</keyword>
<dbReference type="EMBL" id="BARW01008284">
    <property type="protein sequence ID" value="GAI82695.1"/>
    <property type="molecule type" value="Genomic_DNA"/>
</dbReference>
<keyword evidence="2" id="KW-0812">Transmembrane</keyword>
<feature type="transmembrane region" description="Helical" evidence="2">
    <location>
        <begin position="325"/>
        <end position="348"/>
    </location>
</feature>
<feature type="non-terminal residue" evidence="3">
    <location>
        <position position="1"/>
    </location>
</feature>
<comment type="caution">
    <text evidence="3">The sequence shown here is derived from an EMBL/GenBank/DDBJ whole genome shotgun (WGS) entry which is preliminary data.</text>
</comment>
<reference evidence="3" key="1">
    <citation type="journal article" date="2014" name="Front. Microbiol.">
        <title>High frequency of phylogenetically diverse reductive dehalogenase-homologous genes in deep subseafloor sedimentary metagenomes.</title>
        <authorList>
            <person name="Kawai M."/>
            <person name="Futagami T."/>
            <person name="Toyoda A."/>
            <person name="Takaki Y."/>
            <person name="Nishi S."/>
            <person name="Hori S."/>
            <person name="Arai W."/>
            <person name="Tsubouchi T."/>
            <person name="Morono Y."/>
            <person name="Uchiyama I."/>
            <person name="Ito T."/>
            <person name="Fujiyama A."/>
            <person name="Inagaki F."/>
            <person name="Takami H."/>
        </authorList>
    </citation>
    <scope>NUCLEOTIDE SEQUENCE</scope>
    <source>
        <strain evidence="3">Expedition CK06-06</strain>
    </source>
</reference>
<keyword evidence="1" id="KW-0175">Coiled coil</keyword>
<proteinExistence type="predicted"/>
<keyword evidence="2" id="KW-0472">Membrane</keyword>
<gene>
    <name evidence="3" type="ORF">S12H4_17029</name>
</gene>
<feature type="coiled-coil region" evidence="1">
    <location>
        <begin position="192"/>
        <end position="219"/>
    </location>
</feature>
<sequence length="358" mass="41203">LKKQKEELTGVVEEEIEVTEAKLKLDEEAAKVLETLAEAEAKAEAELKALTAEKELANAQTEIENRLYELTLEPMENSKRLLGDLKQSYEDKGIAQGIVDEWYGKEILRLEELDKKQEEHISTMEEVASVTKAVEDAWFELTHEPYEVVIKKINERYDEHIKVIKDSTLSVAEQEKEIRKINKTRDEEIKGVDKLTDEEKELAKAYDKVKDEILELTETPMETMIRKLEEEADRMIDLGVSIEDVNEWLRLQKLALTDTGDAFTKFGEIAWDALKKVTDYLVDNLTPAIENFFFGIEDYEADWEGFWKGLWNVLKTYISNMIAKLLIAIPLLLIWVAATGGGLTWANFWKLWGALNLK</sequence>
<dbReference type="AlphaFoldDB" id="X1T513"/>